<evidence type="ECO:0000256" key="7">
    <source>
        <dbReference type="ARBA" id="ARBA00023125"/>
    </source>
</evidence>
<keyword evidence="8" id="KW-0804">Transcription</keyword>
<evidence type="ECO:0000256" key="2">
    <source>
        <dbReference type="ARBA" id="ARBA00022723"/>
    </source>
</evidence>
<dbReference type="PANTHER" id="PTHR24408">
    <property type="entry name" value="ZINC FINGER PROTEIN"/>
    <property type="match status" value="1"/>
</dbReference>
<dbReference type="Pfam" id="PF00096">
    <property type="entry name" value="zf-C2H2"/>
    <property type="match status" value="2"/>
</dbReference>
<feature type="non-terminal residue" evidence="13">
    <location>
        <position position="1"/>
    </location>
</feature>
<proteinExistence type="predicted"/>
<keyword evidence="2" id="KW-0479">Metal-binding</keyword>
<evidence type="ECO:0000313" key="14">
    <source>
        <dbReference type="Proteomes" id="UP001233999"/>
    </source>
</evidence>
<evidence type="ECO:0000256" key="3">
    <source>
        <dbReference type="ARBA" id="ARBA00022737"/>
    </source>
</evidence>
<dbReference type="SMART" id="SM00355">
    <property type="entry name" value="ZnF_C2H2"/>
    <property type="match status" value="2"/>
</dbReference>
<evidence type="ECO:0000256" key="4">
    <source>
        <dbReference type="ARBA" id="ARBA00022771"/>
    </source>
</evidence>
<evidence type="ECO:0000256" key="10">
    <source>
        <dbReference type="PROSITE-ProRule" id="PRU00042"/>
    </source>
</evidence>
<keyword evidence="3" id="KW-0677">Repeat</keyword>
<evidence type="ECO:0000313" key="13">
    <source>
        <dbReference type="EMBL" id="KAJ9587694.1"/>
    </source>
</evidence>
<dbReference type="SUPFAM" id="SSF57667">
    <property type="entry name" value="beta-beta-alpha zinc fingers"/>
    <property type="match status" value="1"/>
</dbReference>
<keyword evidence="9" id="KW-0539">Nucleus</keyword>
<reference evidence="13" key="1">
    <citation type="journal article" date="2023" name="IScience">
        <title>Live-bearing cockroach genome reveals convergent evolutionary mechanisms linked to viviparity in insects and beyond.</title>
        <authorList>
            <person name="Fouks B."/>
            <person name="Harrison M.C."/>
            <person name="Mikhailova A.A."/>
            <person name="Marchal E."/>
            <person name="English S."/>
            <person name="Carruthers M."/>
            <person name="Jennings E.C."/>
            <person name="Chiamaka E.L."/>
            <person name="Frigard R.A."/>
            <person name="Pippel M."/>
            <person name="Attardo G.M."/>
            <person name="Benoit J.B."/>
            <person name="Bornberg-Bauer E."/>
            <person name="Tobe S.S."/>
        </authorList>
    </citation>
    <scope>NUCLEOTIDE SEQUENCE</scope>
    <source>
        <strain evidence="13">Stay&amp;Tobe</strain>
    </source>
</reference>
<gene>
    <name evidence="13" type="ORF">L9F63_018874</name>
</gene>
<feature type="region of interest" description="Disordered" evidence="11">
    <location>
        <begin position="1"/>
        <end position="21"/>
    </location>
</feature>
<keyword evidence="7" id="KW-0238">DNA-binding</keyword>
<dbReference type="GO" id="GO:0008270">
    <property type="term" value="F:zinc ion binding"/>
    <property type="evidence" value="ECO:0007669"/>
    <property type="project" value="UniProtKB-KW"/>
</dbReference>
<dbReference type="Proteomes" id="UP001233999">
    <property type="component" value="Unassembled WGS sequence"/>
</dbReference>
<protein>
    <recommendedName>
        <fullName evidence="12">C2H2-type domain-containing protein</fullName>
    </recommendedName>
</protein>
<keyword evidence="4 10" id="KW-0863">Zinc-finger</keyword>
<feature type="domain" description="C2H2-type" evidence="12">
    <location>
        <begin position="46"/>
        <end position="73"/>
    </location>
</feature>
<dbReference type="GO" id="GO:0043565">
    <property type="term" value="F:sequence-specific DNA binding"/>
    <property type="evidence" value="ECO:0007669"/>
    <property type="project" value="TreeGrafter"/>
</dbReference>
<evidence type="ECO:0000256" key="11">
    <source>
        <dbReference type="SAM" id="MobiDB-lite"/>
    </source>
</evidence>
<dbReference type="EMBL" id="JASPKZ010006074">
    <property type="protein sequence ID" value="KAJ9587694.1"/>
    <property type="molecule type" value="Genomic_DNA"/>
</dbReference>
<keyword evidence="5" id="KW-0862">Zinc</keyword>
<dbReference type="PROSITE" id="PS50157">
    <property type="entry name" value="ZINC_FINGER_C2H2_2"/>
    <property type="match status" value="1"/>
</dbReference>
<name>A0AAD7ZVS6_DIPPU</name>
<comment type="subcellular location">
    <subcellularLocation>
        <location evidence="1">Nucleus</location>
    </subcellularLocation>
</comment>
<dbReference type="GO" id="GO:0000981">
    <property type="term" value="F:DNA-binding transcription factor activity, RNA polymerase II-specific"/>
    <property type="evidence" value="ECO:0007669"/>
    <property type="project" value="TreeGrafter"/>
</dbReference>
<keyword evidence="6" id="KW-0805">Transcription regulation</keyword>
<comment type="caution">
    <text evidence="13">The sequence shown here is derived from an EMBL/GenBank/DDBJ whole genome shotgun (WGS) entry which is preliminary data.</text>
</comment>
<evidence type="ECO:0000256" key="5">
    <source>
        <dbReference type="ARBA" id="ARBA00022833"/>
    </source>
</evidence>
<dbReference type="PANTHER" id="PTHR24408:SF34">
    <property type="entry name" value="ZINC FINGER PROTEIN 672-RELATED"/>
    <property type="match status" value="1"/>
</dbReference>
<accession>A0AAD7ZVS6</accession>
<evidence type="ECO:0000256" key="8">
    <source>
        <dbReference type="ARBA" id="ARBA00023163"/>
    </source>
</evidence>
<feature type="compositionally biased region" description="Polar residues" evidence="11">
    <location>
        <begin position="10"/>
        <end position="21"/>
    </location>
</feature>
<dbReference type="InterPro" id="IPR013087">
    <property type="entry name" value="Znf_C2H2_type"/>
</dbReference>
<dbReference type="Gene3D" id="3.30.160.60">
    <property type="entry name" value="Classic Zinc Finger"/>
    <property type="match status" value="1"/>
</dbReference>
<feature type="non-terminal residue" evidence="13">
    <location>
        <position position="111"/>
    </location>
</feature>
<evidence type="ECO:0000259" key="12">
    <source>
        <dbReference type="PROSITE" id="PS50157"/>
    </source>
</evidence>
<dbReference type="InterPro" id="IPR036236">
    <property type="entry name" value="Znf_C2H2_sf"/>
</dbReference>
<evidence type="ECO:0000256" key="1">
    <source>
        <dbReference type="ARBA" id="ARBA00004123"/>
    </source>
</evidence>
<organism evidence="13 14">
    <name type="scientific">Diploptera punctata</name>
    <name type="common">Pacific beetle cockroach</name>
    <dbReference type="NCBI Taxonomy" id="6984"/>
    <lineage>
        <taxon>Eukaryota</taxon>
        <taxon>Metazoa</taxon>
        <taxon>Ecdysozoa</taxon>
        <taxon>Arthropoda</taxon>
        <taxon>Hexapoda</taxon>
        <taxon>Insecta</taxon>
        <taxon>Pterygota</taxon>
        <taxon>Neoptera</taxon>
        <taxon>Polyneoptera</taxon>
        <taxon>Dictyoptera</taxon>
        <taxon>Blattodea</taxon>
        <taxon>Blaberoidea</taxon>
        <taxon>Blaberidae</taxon>
        <taxon>Diplopterinae</taxon>
        <taxon>Diploptera</taxon>
    </lineage>
</organism>
<dbReference type="AlphaFoldDB" id="A0AAD7ZVS6"/>
<sequence>QILAKPGPSGENQSQDSLQGWSSKMEQVTVVDTTPRLLTKNIAKTFDCSVCGKVFRHPKSLRQHRKTHTGETKCPVCYMVMSRKYELRVHLRKRHNIIQSSRWIHRFKKAK</sequence>
<dbReference type="PROSITE" id="PS00028">
    <property type="entry name" value="ZINC_FINGER_C2H2_1"/>
    <property type="match status" value="2"/>
</dbReference>
<evidence type="ECO:0000256" key="6">
    <source>
        <dbReference type="ARBA" id="ARBA00023015"/>
    </source>
</evidence>
<reference evidence="13" key="2">
    <citation type="submission" date="2023-05" db="EMBL/GenBank/DDBJ databases">
        <authorList>
            <person name="Fouks B."/>
        </authorList>
    </citation>
    <scope>NUCLEOTIDE SEQUENCE</scope>
    <source>
        <strain evidence="13">Stay&amp;Tobe</strain>
        <tissue evidence="13">Testes</tissue>
    </source>
</reference>
<keyword evidence="14" id="KW-1185">Reference proteome</keyword>
<evidence type="ECO:0000256" key="9">
    <source>
        <dbReference type="ARBA" id="ARBA00023242"/>
    </source>
</evidence>
<dbReference type="GO" id="GO:0005634">
    <property type="term" value="C:nucleus"/>
    <property type="evidence" value="ECO:0007669"/>
    <property type="project" value="UniProtKB-SubCell"/>
</dbReference>
<dbReference type="FunFam" id="3.30.160.60:FF:000965">
    <property type="entry name" value="Neurotrophin receptor-interacting factor homolog"/>
    <property type="match status" value="1"/>
</dbReference>